<feature type="region of interest" description="Disordered" evidence="1">
    <location>
        <begin position="104"/>
        <end position="126"/>
    </location>
</feature>
<protein>
    <submittedName>
        <fullName evidence="2">Uncharacterized protein</fullName>
    </submittedName>
</protein>
<evidence type="ECO:0000313" key="2">
    <source>
        <dbReference type="EMBL" id="CAB0033012.1"/>
    </source>
</evidence>
<gene>
    <name evidence="2" type="ORF">TBRA_LOCUS4935</name>
</gene>
<reference evidence="2 3" key="1">
    <citation type="submission" date="2020-02" db="EMBL/GenBank/DDBJ databases">
        <authorList>
            <person name="Ferguson B K."/>
        </authorList>
    </citation>
    <scope>NUCLEOTIDE SEQUENCE [LARGE SCALE GENOMIC DNA]</scope>
</reference>
<name>A0A6H5I525_9HYME</name>
<dbReference type="AlphaFoldDB" id="A0A6H5I525"/>
<evidence type="ECO:0000313" key="3">
    <source>
        <dbReference type="Proteomes" id="UP000479190"/>
    </source>
</evidence>
<dbReference type="Proteomes" id="UP000479190">
    <property type="component" value="Unassembled WGS sequence"/>
</dbReference>
<feature type="compositionally biased region" description="Polar residues" evidence="1">
    <location>
        <begin position="113"/>
        <end position="126"/>
    </location>
</feature>
<keyword evidence="3" id="KW-1185">Reference proteome</keyword>
<evidence type="ECO:0000256" key="1">
    <source>
        <dbReference type="SAM" id="MobiDB-lite"/>
    </source>
</evidence>
<organism evidence="2 3">
    <name type="scientific">Trichogramma brassicae</name>
    <dbReference type="NCBI Taxonomy" id="86971"/>
    <lineage>
        <taxon>Eukaryota</taxon>
        <taxon>Metazoa</taxon>
        <taxon>Ecdysozoa</taxon>
        <taxon>Arthropoda</taxon>
        <taxon>Hexapoda</taxon>
        <taxon>Insecta</taxon>
        <taxon>Pterygota</taxon>
        <taxon>Neoptera</taxon>
        <taxon>Endopterygota</taxon>
        <taxon>Hymenoptera</taxon>
        <taxon>Apocrita</taxon>
        <taxon>Proctotrupomorpha</taxon>
        <taxon>Chalcidoidea</taxon>
        <taxon>Trichogrammatidae</taxon>
        <taxon>Trichogramma</taxon>
    </lineage>
</organism>
<proteinExistence type="predicted"/>
<sequence>MIFHKYTFYKLRFCPIRSKTNWFFLNKSNTFFKEELLTFDLDKKCTDSPFEISAVLLLIYTGTDVSAIVSLQAKLFQRVEVVRVAADKIIIRCRSAGFLAGRSPSPRREQFNRKNSTNPAPNVKTYQSYNNVVNPLGDAGFKYNGVASSESVKSDNRQTVQPMISPRYRYKFQPSVEDSYLNALKHSHTIIIKDPRDYVKTWPKIARREHAPSPVYRADSNNTGGVKIKSVTKDAEPAASKVSQSNGPYYIQQSEEIPYGLPHVTISEFQPYDTYNSPDKSYGTPSKASYSLPLKSHYGAPKKTYGEPPLPVYGEPSLSSSYGLPPTSSFGESPSISTSYGVPLSSSYGPPSSFSSSTNSGISSYVVPSHQGENRGTVCFGERNSSPSLQLFSCIM</sequence>
<accession>A0A6H5I525</accession>
<dbReference type="EMBL" id="CADCXV010000695">
    <property type="protein sequence ID" value="CAB0033012.1"/>
    <property type="molecule type" value="Genomic_DNA"/>
</dbReference>